<proteinExistence type="predicted"/>
<reference evidence="2" key="1">
    <citation type="journal article" date="2023" name="G3 (Bethesda)">
        <title>Genome assembly and association tests identify interacting loci associated with vigor, precocity, and sex in interspecific pistachio rootstocks.</title>
        <authorList>
            <person name="Palmer W."/>
            <person name="Jacygrad E."/>
            <person name="Sagayaradj S."/>
            <person name="Cavanaugh K."/>
            <person name="Han R."/>
            <person name="Bertier L."/>
            <person name="Beede B."/>
            <person name="Kafkas S."/>
            <person name="Golino D."/>
            <person name="Preece J."/>
            <person name="Michelmore R."/>
        </authorList>
    </citation>
    <scope>NUCLEOTIDE SEQUENCE [LARGE SCALE GENOMIC DNA]</scope>
</reference>
<gene>
    <name evidence="1" type="ORF">Patl1_04879</name>
</gene>
<accession>A0ACC1BT83</accession>
<sequence length="76" mass="8539">MQNFQVRLGRGGFGSVFEGVLHNSTKIAVKRLGPAVKQGKKEILSEVETVGNIHHFNRVRLVGYCAQRSNRLLVYE</sequence>
<organism evidence="1 2">
    <name type="scientific">Pistacia atlantica</name>
    <dbReference type="NCBI Taxonomy" id="434234"/>
    <lineage>
        <taxon>Eukaryota</taxon>
        <taxon>Viridiplantae</taxon>
        <taxon>Streptophyta</taxon>
        <taxon>Embryophyta</taxon>
        <taxon>Tracheophyta</taxon>
        <taxon>Spermatophyta</taxon>
        <taxon>Magnoliopsida</taxon>
        <taxon>eudicotyledons</taxon>
        <taxon>Gunneridae</taxon>
        <taxon>Pentapetalae</taxon>
        <taxon>rosids</taxon>
        <taxon>malvids</taxon>
        <taxon>Sapindales</taxon>
        <taxon>Anacardiaceae</taxon>
        <taxon>Pistacia</taxon>
    </lineage>
</organism>
<evidence type="ECO:0000313" key="1">
    <source>
        <dbReference type="EMBL" id="KAJ0102260.1"/>
    </source>
</evidence>
<name>A0ACC1BT83_9ROSI</name>
<protein>
    <submittedName>
        <fullName evidence="1">Uncharacterized protein</fullName>
    </submittedName>
</protein>
<keyword evidence="2" id="KW-1185">Reference proteome</keyword>
<comment type="caution">
    <text evidence="1">The sequence shown here is derived from an EMBL/GenBank/DDBJ whole genome shotgun (WGS) entry which is preliminary data.</text>
</comment>
<dbReference type="Proteomes" id="UP001164250">
    <property type="component" value="Chromosome 3"/>
</dbReference>
<evidence type="ECO:0000313" key="2">
    <source>
        <dbReference type="Proteomes" id="UP001164250"/>
    </source>
</evidence>
<dbReference type="EMBL" id="CM047899">
    <property type="protein sequence ID" value="KAJ0102260.1"/>
    <property type="molecule type" value="Genomic_DNA"/>
</dbReference>